<dbReference type="Proteomes" id="UP000526734">
    <property type="component" value="Unassembled WGS sequence"/>
</dbReference>
<organism evidence="2 3">
    <name type="scientific">Amycolatopsis dendrobii</name>
    <dbReference type="NCBI Taxonomy" id="2760662"/>
    <lineage>
        <taxon>Bacteria</taxon>
        <taxon>Bacillati</taxon>
        <taxon>Actinomycetota</taxon>
        <taxon>Actinomycetes</taxon>
        <taxon>Pseudonocardiales</taxon>
        <taxon>Pseudonocardiaceae</taxon>
        <taxon>Amycolatopsis</taxon>
    </lineage>
</organism>
<dbReference type="RefSeq" id="WP_182889861.1">
    <property type="nucleotide sequence ID" value="NZ_JACGZW010000002.1"/>
</dbReference>
<sequence length="66" mass="7000">METSRSRTAGGPVVTTLLWLVFLAGAAANSLGQFAGLEDTYRYIGGGIAAACLVLLLVRFLARRKD</sequence>
<protein>
    <submittedName>
        <fullName evidence="2">Uncharacterized protein</fullName>
    </submittedName>
</protein>
<keyword evidence="3" id="KW-1185">Reference proteome</keyword>
<feature type="transmembrane region" description="Helical" evidence="1">
    <location>
        <begin position="42"/>
        <end position="62"/>
    </location>
</feature>
<gene>
    <name evidence="2" type="ORF">H4281_06000</name>
</gene>
<dbReference type="AlphaFoldDB" id="A0A7W3VT75"/>
<dbReference type="EMBL" id="JACGZW010000002">
    <property type="protein sequence ID" value="MBB1152675.1"/>
    <property type="molecule type" value="Genomic_DNA"/>
</dbReference>
<accession>A0A7W3VT75</accession>
<keyword evidence="1" id="KW-1133">Transmembrane helix</keyword>
<name>A0A7W3VT75_9PSEU</name>
<evidence type="ECO:0000313" key="3">
    <source>
        <dbReference type="Proteomes" id="UP000526734"/>
    </source>
</evidence>
<proteinExistence type="predicted"/>
<evidence type="ECO:0000313" key="2">
    <source>
        <dbReference type="EMBL" id="MBB1152675.1"/>
    </source>
</evidence>
<reference evidence="2 3" key="1">
    <citation type="submission" date="2020-08" db="EMBL/GenBank/DDBJ databases">
        <title>Amycolatopsis sp. nov. DR6-1 isolated from Dendrobium heterocarpum.</title>
        <authorList>
            <person name="Tedsree N."/>
            <person name="Kuncharoen N."/>
            <person name="Likhitwitayawuid K."/>
            <person name="Tanasupawat S."/>
        </authorList>
    </citation>
    <scope>NUCLEOTIDE SEQUENCE [LARGE SCALE GENOMIC DNA]</scope>
    <source>
        <strain evidence="2 3">DR6-1</strain>
    </source>
</reference>
<keyword evidence="1" id="KW-0812">Transmembrane</keyword>
<comment type="caution">
    <text evidence="2">The sequence shown here is derived from an EMBL/GenBank/DDBJ whole genome shotgun (WGS) entry which is preliminary data.</text>
</comment>
<evidence type="ECO:0000256" key="1">
    <source>
        <dbReference type="SAM" id="Phobius"/>
    </source>
</evidence>
<keyword evidence="1" id="KW-0472">Membrane</keyword>